<evidence type="ECO:0000313" key="2">
    <source>
        <dbReference type="Proteomes" id="UP000279833"/>
    </source>
</evidence>
<gene>
    <name evidence="1" type="ORF">SCUD_LOCUS6745</name>
</gene>
<name>A0A183JVJ9_9TREM</name>
<sequence length="31" mass="3584">MNPSNVDFIHSPPFILNKLIDDNFVVNEIIQ</sequence>
<dbReference type="WBParaSite" id="SCUD_0000674401-mRNA-1">
    <property type="protein sequence ID" value="SCUD_0000674401-mRNA-1"/>
    <property type="gene ID" value="SCUD_0000674401"/>
</dbReference>
<dbReference type="AlphaFoldDB" id="A0A183JVJ9"/>
<dbReference type="EMBL" id="UZAK01016681">
    <property type="protein sequence ID" value="VDP07062.1"/>
    <property type="molecule type" value="Genomic_DNA"/>
</dbReference>
<keyword evidence="2" id="KW-1185">Reference proteome</keyword>
<evidence type="ECO:0000313" key="1">
    <source>
        <dbReference type="EMBL" id="VDP07062.1"/>
    </source>
</evidence>
<reference evidence="3" key="1">
    <citation type="submission" date="2016-06" db="UniProtKB">
        <authorList>
            <consortium name="WormBaseParasite"/>
        </authorList>
    </citation>
    <scope>IDENTIFICATION</scope>
</reference>
<protein>
    <submittedName>
        <fullName evidence="3">Transposase</fullName>
    </submittedName>
</protein>
<reference evidence="1 2" key="2">
    <citation type="submission" date="2018-11" db="EMBL/GenBank/DDBJ databases">
        <authorList>
            <consortium name="Pathogen Informatics"/>
        </authorList>
    </citation>
    <scope>NUCLEOTIDE SEQUENCE [LARGE SCALE GENOMIC DNA]</scope>
    <source>
        <strain evidence="1">Dakar</strain>
        <strain evidence="2">Dakar, Senegal</strain>
    </source>
</reference>
<accession>A0A183JVJ9</accession>
<evidence type="ECO:0000313" key="3">
    <source>
        <dbReference type="WBParaSite" id="SCUD_0000674401-mRNA-1"/>
    </source>
</evidence>
<organism evidence="3">
    <name type="scientific">Schistosoma curassoni</name>
    <dbReference type="NCBI Taxonomy" id="6186"/>
    <lineage>
        <taxon>Eukaryota</taxon>
        <taxon>Metazoa</taxon>
        <taxon>Spiralia</taxon>
        <taxon>Lophotrochozoa</taxon>
        <taxon>Platyhelminthes</taxon>
        <taxon>Trematoda</taxon>
        <taxon>Digenea</taxon>
        <taxon>Strigeidida</taxon>
        <taxon>Schistosomatoidea</taxon>
        <taxon>Schistosomatidae</taxon>
        <taxon>Schistosoma</taxon>
    </lineage>
</organism>
<dbReference type="Proteomes" id="UP000279833">
    <property type="component" value="Unassembled WGS sequence"/>
</dbReference>
<proteinExistence type="predicted"/>